<dbReference type="InterPro" id="IPR005482">
    <property type="entry name" value="Biotin_COase_C"/>
</dbReference>
<keyword evidence="5" id="KW-0479">Metal-binding</keyword>
<dbReference type="Gene3D" id="3.30.470.20">
    <property type="entry name" value="ATP-grasp fold, B domain"/>
    <property type="match status" value="1"/>
</dbReference>
<dbReference type="EC" id="6.4.1.3" evidence="3"/>
<evidence type="ECO:0000256" key="7">
    <source>
        <dbReference type="ARBA" id="ARBA00022840"/>
    </source>
</evidence>
<evidence type="ECO:0000256" key="6">
    <source>
        <dbReference type="ARBA" id="ARBA00022741"/>
    </source>
</evidence>
<dbReference type="PANTHER" id="PTHR18866:SF33">
    <property type="entry name" value="METHYLCROTONOYL-COA CARBOXYLASE SUBUNIT ALPHA, MITOCHONDRIAL-RELATED"/>
    <property type="match status" value="1"/>
</dbReference>
<dbReference type="OrthoDB" id="9763189at2"/>
<dbReference type="PROSITE" id="PS50975">
    <property type="entry name" value="ATP_GRASP"/>
    <property type="match status" value="1"/>
</dbReference>
<evidence type="ECO:0000256" key="9">
    <source>
        <dbReference type="ARBA" id="ARBA00022963"/>
    </source>
</evidence>
<evidence type="ECO:0000256" key="10">
    <source>
        <dbReference type="ARBA" id="ARBA00023098"/>
    </source>
</evidence>
<organism evidence="18 19">
    <name type="scientific">Pontivivens insulae</name>
    <dbReference type="NCBI Taxonomy" id="1639689"/>
    <lineage>
        <taxon>Bacteria</taxon>
        <taxon>Pseudomonadati</taxon>
        <taxon>Pseudomonadota</taxon>
        <taxon>Alphaproteobacteria</taxon>
        <taxon>Rhodobacterales</taxon>
        <taxon>Paracoccaceae</taxon>
        <taxon>Pontivivens</taxon>
    </lineage>
</organism>
<evidence type="ECO:0000259" key="17">
    <source>
        <dbReference type="PROSITE" id="PS50979"/>
    </source>
</evidence>
<dbReference type="PROSITE" id="PS50968">
    <property type="entry name" value="BIOTINYL_LIPOYL"/>
    <property type="match status" value="1"/>
</dbReference>
<dbReference type="GO" id="GO:0046872">
    <property type="term" value="F:metal ion binding"/>
    <property type="evidence" value="ECO:0007669"/>
    <property type="project" value="UniProtKB-KW"/>
</dbReference>
<dbReference type="InterPro" id="IPR011054">
    <property type="entry name" value="Rudment_hybrid_motif"/>
</dbReference>
<gene>
    <name evidence="18" type="primary">accA1_1</name>
    <name evidence="18" type="ORF">POI8812_02697</name>
</gene>
<dbReference type="GO" id="GO:0005524">
    <property type="term" value="F:ATP binding"/>
    <property type="evidence" value="ECO:0007669"/>
    <property type="project" value="UniProtKB-UniRule"/>
</dbReference>
<evidence type="ECO:0000256" key="5">
    <source>
        <dbReference type="ARBA" id="ARBA00022723"/>
    </source>
</evidence>
<evidence type="ECO:0000256" key="8">
    <source>
        <dbReference type="ARBA" id="ARBA00022842"/>
    </source>
</evidence>
<dbReference type="EMBL" id="OMKW01000003">
    <property type="protein sequence ID" value="SPF30361.1"/>
    <property type="molecule type" value="Genomic_DNA"/>
</dbReference>
<keyword evidence="11" id="KW-0464">Manganese</keyword>
<keyword evidence="19" id="KW-1185">Reference proteome</keyword>
<dbReference type="InterPro" id="IPR011761">
    <property type="entry name" value="ATP-grasp"/>
</dbReference>
<sequence length="664" mass="72406">MFKKILIANRGEIACRVIKTARKMGIQTVAVYSDADRDALHVSMADEAVHIGPPPANQSYIVIDKIMDAIRQTGAEAVHPGYGFLSERAEFAAALAAEGVAFIGPPEGAIEAMGDKITSKKLAAEAGVSTVPGYMGLIDDAEHAVKIATEIGYPVMIKASAGGGGKGMRIAWNDDEAREGFALSKSEAANSFGDDRIFIEKFVTQPRHIEIQVLGDKHGNCIYLGERECSIQRRNQKVIEEAPSPFLDEATRKAMGEQSVALARAVDYCSAGTVEFIVDGERNFYFLEMNTRLQVEHPVTELITGVDLVEQMIRVAYGEHLSLKQDDIKLNGWAMESRLYAEDPFRNFLPSIGRLTRYRPPQEVEQCVRNDTGVYEGGEISMYYDPMIAKLCSWGPDRGAAIEEMRGALDRFEVDGIGHNLPFLSAVMDHPRFVSGNITTAFIEEEYPEGFEGAALSDADAVRLSAVATACHLVRQRRGAQVSGALEGREYEPGSDWVVQMGKESRAASVVDAGDWLFDVTVEGQALKVDLANWRPGDVLIDAVVDGVAMPLKAARITNGYQMSWRGAARKVFVRTPRVAELAALMPEKLPPDTSKLLLCPMPGLLVSLNVEAGDEVQEGQALCTVEAMKMENVLRAEKKGLIAKINAAPGDSLAVDETIMEFE</sequence>
<dbReference type="FunFam" id="3.40.50.20:FF:000010">
    <property type="entry name" value="Propionyl-CoA carboxylase subunit alpha"/>
    <property type="match status" value="1"/>
</dbReference>
<dbReference type="SMART" id="SM00878">
    <property type="entry name" value="Biotin_carb_C"/>
    <property type="match status" value="1"/>
</dbReference>
<dbReference type="Pfam" id="PF00289">
    <property type="entry name" value="Biotin_carb_N"/>
    <property type="match status" value="1"/>
</dbReference>
<dbReference type="SUPFAM" id="SSF51230">
    <property type="entry name" value="Single hybrid motif"/>
    <property type="match status" value="1"/>
</dbReference>
<dbReference type="PROSITE" id="PS00867">
    <property type="entry name" value="CPSASE_2"/>
    <property type="match status" value="1"/>
</dbReference>
<evidence type="ECO:0000256" key="3">
    <source>
        <dbReference type="ARBA" id="ARBA00013050"/>
    </source>
</evidence>
<dbReference type="NCBIfam" id="NF006367">
    <property type="entry name" value="PRK08591.1"/>
    <property type="match status" value="1"/>
</dbReference>
<dbReference type="InterPro" id="IPR041265">
    <property type="entry name" value="PCC_BT"/>
</dbReference>
<comment type="cofactor">
    <cofactor evidence="1">
        <name>biotin</name>
        <dbReference type="ChEBI" id="CHEBI:57586"/>
    </cofactor>
</comment>
<dbReference type="UniPathway" id="UPA00945">
    <property type="reaction ID" value="UER00908"/>
</dbReference>
<comment type="catalytic activity">
    <reaction evidence="13">
        <text>propanoyl-CoA + hydrogencarbonate + ATP = (S)-methylmalonyl-CoA + ADP + phosphate + H(+)</text>
        <dbReference type="Rhea" id="RHEA:23720"/>
        <dbReference type="ChEBI" id="CHEBI:15378"/>
        <dbReference type="ChEBI" id="CHEBI:17544"/>
        <dbReference type="ChEBI" id="CHEBI:30616"/>
        <dbReference type="ChEBI" id="CHEBI:43474"/>
        <dbReference type="ChEBI" id="CHEBI:57327"/>
        <dbReference type="ChEBI" id="CHEBI:57392"/>
        <dbReference type="ChEBI" id="CHEBI:456216"/>
        <dbReference type="EC" id="6.4.1.3"/>
    </reaction>
    <physiologicalReaction direction="left-to-right" evidence="13">
        <dbReference type="Rhea" id="RHEA:23721"/>
    </physiologicalReaction>
</comment>
<comment type="pathway">
    <text evidence="2">Metabolic intermediate metabolism; propanoyl-CoA degradation; succinyl-CoA from propanoyl-CoA: step 1/3.</text>
</comment>
<dbReference type="FunFam" id="2.40.50.100:FF:000003">
    <property type="entry name" value="Acetyl-CoA carboxylase biotin carboxyl carrier protein"/>
    <property type="match status" value="1"/>
</dbReference>
<dbReference type="InterPro" id="IPR005481">
    <property type="entry name" value="BC-like_N"/>
</dbReference>
<keyword evidence="7 14" id="KW-0067">ATP-binding</keyword>
<dbReference type="PROSITE" id="PS00188">
    <property type="entry name" value="BIOTIN"/>
    <property type="match status" value="1"/>
</dbReference>
<dbReference type="InterPro" id="IPR005479">
    <property type="entry name" value="CPAse_ATP-bd"/>
</dbReference>
<dbReference type="FunFam" id="3.30.1490.20:FF:000018">
    <property type="entry name" value="Biotin carboxylase"/>
    <property type="match status" value="1"/>
</dbReference>
<dbReference type="SUPFAM" id="SSF52440">
    <property type="entry name" value="PreATP-grasp domain"/>
    <property type="match status" value="1"/>
</dbReference>
<dbReference type="GO" id="GO:0004658">
    <property type="term" value="F:propionyl-CoA carboxylase activity"/>
    <property type="evidence" value="ECO:0007669"/>
    <property type="project" value="UniProtKB-EC"/>
</dbReference>
<evidence type="ECO:0000256" key="4">
    <source>
        <dbReference type="ARBA" id="ARBA00022598"/>
    </source>
</evidence>
<dbReference type="InterPro" id="IPR000089">
    <property type="entry name" value="Biotin_lipoyl"/>
</dbReference>
<dbReference type="InterPro" id="IPR001882">
    <property type="entry name" value="Biotin_BS"/>
</dbReference>
<feature type="domain" description="Lipoyl-binding" evidence="15">
    <location>
        <begin position="585"/>
        <end position="664"/>
    </location>
</feature>
<dbReference type="PROSITE" id="PS50979">
    <property type="entry name" value="BC"/>
    <property type="match status" value="1"/>
</dbReference>
<feature type="domain" description="ATP-grasp" evidence="16">
    <location>
        <begin position="120"/>
        <end position="317"/>
    </location>
</feature>
<dbReference type="PANTHER" id="PTHR18866">
    <property type="entry name" value="CARBOXYLASE:PYRUVATE/ACETYL-COA/PROPIONYL-COA CARBOXYLASE"/>
    <property type="match status" value="1"/>
</dbReference>
<evidence type="ECO:0000256" key="13">
    <source>
        <dbReference type="ARBA" id="ARBA00049495"/>
    </source>
</evidence>
<dbReference type="RefSeq" id="WP_108783055.1">
    <property type="nucleotide sequence ID" value="NZ_OMKW01000003.1"/>
</dbReference>
<evidence type="ECO:0000256" key="11">
    <source>
        <dbReference type="ARBA" id="ARBA00023211"/>
    </source>
</evidence>
<dbReference type="SUPFAM" id="SSF51246">
    <property type="entry name" value="Rudiment single hybrid motif"/>
    <property type="match status" value="1"/>
</dbReference>
<proteinExistence type="predicted"/>
<dbReference type="Pfam" id="PF02785">
    <property type="entry name" value="Biotin_carb_C"/>
    <property type="match status" value="1"/>
</dbReference>
<dbReference type="Gene3D" id="3.30.700.30">
    <property type="match status" value="1"/>
</dbReference>
<dbReference type="InterPro" id="IPR050856">
    <property type="entry name" value="Biotin_carboxylase_complex"/>
</dbReference>
<keyword evidence="10" id="KW-0443">Lipid metabolism</keyword>
<keyword evidence="8" id="KW-0460">Magnesium</keyword>
<evidence type="ECO:0000256" key="2">
    <source>
        <dbReference type="ARBA" id="ARBA00005060"/>
    </source>
</evidence>
<dbReference type="FunFam" id="3.30.470.20:FF:000028">
    <property type="entry name" value="Methylcrotonoyl-CoA carboxylase subunit alpha, mitochondrial"/>
    <property type="match status" value="1"/>
</dbReference>
<feature type="domain" description="Biotin carboxylation" evidence="17">
    <location>
        <begin position="1"/>
        <end position="448"/>
    </location>
</feature>
<dbReference type="Pfam" id="PF02786">
    <property type="entry name" value="CPSase_L_D2"/>
    <property type="match status" value="1"/>
</dbReference>
<accession>A0A2R8ADP1</accession>
<dbReference type="CDD" id="cd06850">
    <property type="entry name" value="biotinyl_domain"/>
    <property type="match status" value="1"/>
</dbReference>
<evidence type="ECO:0000256" key="12">
    <source>
        <dbReference type="ARBA" id="ARBA00023267"/>
    </source>
</evidence>
<dbReference type="InterPro" id="IPR011053">
    <property type="entry name" value="Single_hybrid_motif"/>
</dbReference>
<evidence type="ECO:0000313" key="18">
    <source>
        <dbReference type="EMBL" id="SPF30361.1"/>
    </source>
</evidence>
<dbReference type="SUPFAM" id="SSF56059">
    <property type="entry name" value="Glutathione synthetase ATP-binding domain-like"/>
    <property type="match status" value="1"/>
</dbReference>
<evidence type="ECO:0000259" key="15">
    <source>
        <dbReference type="PROSITE" id="PS50968"/>
    </source>
</evidence>
<name>A0A2R8ADP1_9RHOB</name>
<dbReference type="Proteomes" id="UP000244932">
    <property type="component" value="Unassembled WGS sequence"/>
</dbReference>
<dbReference type="InterPro" id="IPR011764">
    <property type="entry name" value="Biotin_carboxylation_dom"/>
</dbReference>
<dbReference type="Gene3D" id="2.40.50.100">
    <property type="match status" value="1"/>
</dbReference>
<keyword evidence="12" id="KW-0092">Biotin</keyword>
<protein>
    <recommendedName>
        <fullName evidence="3">propionyl-CoA carboxylase</fullName>
        <ecNumber evidence="3">6.4.1.3</ecNumber>
    </recommendedName>
</protein>
<dbReference type="Pfam" id="PF00364">
    <property type="entry name" value="Biotin_lipoyl"/>
    <property type="match status" value="1"/>
</dbReference>
<evidence type="ECO:0000256" key="1">
    <source>
        <dbReference type="ARBA" id="ARBA00001953"/>
    </source>
</evidence>
<dbReference type="PROSITE" id="PS00866">
    <property type="entry name" value="CPSASE_1"/>
    <property type="match status" value="1"/>
</dbReference>
<dbReference type="InterPro" id="IPR016185">
    <property type="entry name" value="PreATP-grasp_dom_sf"/>
</dbReference>
<dbReference type="Pfam" id="PF18140">
    <property type="entry name" value="PCC_BT"/>
    <property type="match status" value="1"/>
</dbReference>
<keyword evidence="4" id="KW-0436">Ligase</keyword>
<reference evidence="18 19" key="1">
    <citation type="submission" date="2018-03" db="EMBL/GenBank/DDBJ databases">
        <authorList>
            <person name="Keele B.F."/>
        </authorList>
    </citation>
    <scope>NUCLEOTIDE SEQUENCE [LARGE SCALE GENOMIC DNA]</scope>
    <source>
        <strain evidence="18 19">CeCT 8812</strain>
    </source>
</reference>
<evidence type="ECO:0000256" key="14">
    <source>
        <dbReference type="PROSITE-ProRule" id="PRU00409"/>
    </source>
</evidence>
<dbReference type="GO" id="GO:0016042">
    <property type="term" value="P:lipid catabolic process"/>
    <property type="evidence" value="ECO:0007669"/>
    <property type="project" value="UniProtKB-KW"/>
</dbReference>
<keyword evidence="6 14" id="KW-0547">Nucleotide-binding</keyword>
<keyword evidence="9" id="KW-0442">Lipid degradation</keyword>
<evidence type="ECO:0000313" key="19">
    <source>
        <dbReference type="Proteomes" id="UP000244932"/>
    </source>
</evidence>
<dbReference type="AlphaFoldDB" id="A0A2R8ADP1"/>
<evidence type="ECO:0000259" key="16">
    <source>
        <dbReference type="PROSITE" id="PS50975"/>
    </source>
</evidence>